<gene>
    <name evidence="9" type="ORF">F5984_22280</name>
</gene>
<feature type="transmembrane region" description="Helical" evidence="8">
    <location>
        <begin position="920"/>
        <end position="945"/>
    </location>
</feature>
<dbReference type="SUPFAM" id="SSF82693">
    <property type="entry name" value="Multidrug efflux transporter AcrB pore domain, PN1, PN2, PC1 and PC2 subdomains"/>
    <property type="match status" value="3"/>
</dbReference>
<dbReference type="PANTHER" id="PTHR32063:SF24">
    <property type="entry name" value="CATION EFFLUX SYSTEM (ACRB_ACRD_ACRF FAMILY)"/>
    <property type="match status" value="1"/>
</dbReference>
<name>A0A7J5TTX7_9BACT</name>
<keyword evidence="5 8" id="KW-0812">Transmembrane</keyword>
<keyword evidence="4" id="KW-1003">Cell membrane</keyword>
<evidence type="ECO:0000256" key="2">
    <source>
        <dbReference type="ARBA" id="ARBA00010942"/>
    </source>
</evidence>
<feature type="transmembrane region" description="Helical" evidence="8">
    <location>
        <begin position="365"/>
        <end position="387"/>
    </location>
</feature>
<evidence type="ECO:0000256" key="6">
    <source>
        <dbReference type="ARBA" id="ARBA00022989"/>
    </source>
</evidence>
<evidence type="ECO:0000256" key="4">
    <source>
        <dbReference type="ARBA" id="ARBA00022475"/>
    </source>
</evidence>
<evidence type="ECO:0000256" key="7">
    <source>
        <dbReference type="ARBA" id="ARBA00023136"/>
    </source>
</evidence>
<dbReference type="Gene3D" id="3.30.70.1440">
    <property type="entry name" value="Multidrug efflux transporter AcrB pore domain"/>
    <property type="match status" value="1"/>
</dbReference>
<dbReference type="GO" id="GO:0005886">
    <property type="term" value="C:plasma membrane"/>
    <property type="evidence" value="ECO:0007669"/>
    <property type="project" value="UniProtKB-SubCell"/>
</dbReference>
<keyword evidence="6 8" id="KW-1133">Transmembrane helix</keyword>
<proteinExistence type="inferred from homology"/>
<feature type="transmembrane region" description="Helical" evidence="8">
    <location>
        <begin position="895"/>
        <end position="914"/>
    </location>
</feature>
<feature type="transmembrane region" description="Helical" evidence="8">
    <location>
        <begin position="399"/>
        <end position="418"/>
    </location>
</feature>
<reference evidence="9 10" key="1">
    <citation type="submission" date="2019-10" db="EMBL/GenBank/DDBJ databases">
        <title>Rudanella paleaurantiibacter sp. nov., isolated from sludge.</title>
        <authorList>
            <person name="Xu S.Q."/>
        </authorList>
    </citation>
    <scope>NUCLEOTIDE SEQUENCE [LARGE SCALE GENOMIC DNA]</scope>
    <source>
        <strain evidence="9 10">HX-22-17</strain>
    </source>
</reference>
<feature type="transmembrane region" description="Helical" evidence="8">
    <location>
        <begin position="869"/>
        <end position="888"/>
    </location>
</feature>
<dbReference type="InterPro" id="IPR027463">
    <property type="entry name" value="AcrB_DN_DC_subdom"/>
</dbReference>
<feature type="transmembrane region" description="Helical" evidence="8">
    <location>
        <begin position="999"/>
        <end position="1022"/>
    </location>
</feature>
<comment type="caution">
    <text evidence="9">The sequence shown here is derived from an EMBL/GenBank/DDBJ whole genome shotgun (WGS) entry which is preliminary data.</text>
</comment>
<dbReference type="InterPro" id="IPR001036">
    <property type="entry name" value="Acrflvin-R"/>
</dbReference>
<sequence>MLHTIIQFSIRQKLMVGLGVLALIAWGLYALQQLPIDAIPDITNNQVQVITQVPSLAAQETEQFITFPLETTLRNVPGVTEIRSISRFGLSVITVVFDDATPTFQARQLVTEQLKAAEGSLTMGTPQLAPITTGLGEIYQYVIHPKAGFEQRYSATDLRTVQDWIVKRQLAGVPGVVDISSLGGYLKEYEVRINPERLHGMNTTLTEVMDALADNNANTGGSYIEKGPEAFFIRGEGMVKTAEEIGQIVVKNVGATPILIRDVADVGEGHAVRYGAMTRNGKGEVVGGIVLMLKGASSEKTIAGVKERIVEIQKSLPEGLVIEPFLDRKVLIDKAIHTVTKNLIEGGLIVMTVLLLLLGNWRAGLVVASVIPLCMLFALGMMHAFGVSANLMSLGAIDFGLLVDGAVIIVESMIFTIVHNRATKSQSMDDVALDAASRLMRSALFGQLIILIVYVPILSLTGIEGKMFRPMALTVGFAILGAMILCVTYVPMMAATMLRSDIEEEGTLADRIMKWLYRLYAPLLEGALRWRKSVLAASVGLLAGAVGLFMSMGGEFIPNLDEGDIAISLTLKPGSSLRQTIETTQRMETILKNSFPEVNDVISKIGTAEIPTDPMPIEAADIMVLLKEPDAWTSAETKEELIGQMERALSVMPGLNVEFTQPIQLRFNELMTGVKSDIAVKIYGEDLATLFAKANLAAAKIKSIPGVADLKVEQISGLPQMLVSYNRARLAQYGVSVASLNRILKAAFAGEAAGVVFEGEKRFDLVVRLDSTYRQDIENIRQLYVDLPGGQQVPLAELATIRYQDAPMQISRDNARRRITIGINVRGRDVESLVGEMKTVLEKQVPLPAGYSYTFGGQFENLVKAKERLGVAVPLALVLIGLLLYFTFGSAQQALLIFSAIPLSAIGGVVALWLRGMPFSISAGVGFIALFGIAVLNGIVLISYFNELQKEGVADALKRVRQGTAVRFRPVVMTAAVASMGFLPMALSTSAGAEVQKPLATVVIGGLVSATLLTLVVLPVLYSLSAHKTKS</sequence>
<keyword evidence="10" id="KW-1185">Reference proteome</keyword>
<evidence type="ECO:0000313" key="10">
    <source>
        <dbReference type="Proteomes" id="UP000488299"/>
    </source>
</evidence>
<keyword evidence="3" id="KW-0813">Transport</keyword>
<feature type="transmembrane region" description="Helical" evidence="8">
    <location>
        <begin position="439"/>
        <end position="459"/>
    </location>
</feature>
<dbReference type="Gene3D" id="3.30.2090.10">
    <property type="entry name" value="Multidrug efflux transporter AcrB TolC docking domain, DN and DC subdomains"/>
    <property type="match status" value="2"/>
</dbReference>
<dbReference type="Gene3D" id="3.30.70.1320">
    <property type="entry name" value="Multidrug efflux transporter AcrB pore domain like"/>
    <property type="match status" value="1"/>
</dbReference>
<dbReference type="Gene3D" id="1.20.1640.10">
    <property type="entry name" value="Multidrug efflux transporter AcrB transmembrane domain"/>
    <property type="match status" value="2"/>
</dbReference>
<dbReference type="Pfam" id="PF00873">
    <property type="entry name" value="ACR_tran"/>
    <property type="match status" value="1"/>
</dbReference>
<organism evidence="9 10">
    <name type="scientific">Rudanella paleaurantiibacter</name>
    <dbReference type="NCBI Taxonomy" id="2614655"/>
    <lineage>
        <taxon>Bacteria</taxon>
        <taxon>Pseudomonadati</taxon>
        <taxon>Bacteroidota</taxon>
        <taxon>Cytophagia</taxon>
        <taxon>Cytophagales</taxon>
        <taxon>Cytophagaceae</taxon>
        <taxon>Rudanella</taxon>
    </lineage>
</organism>
<feature type="transmembrane region" description="Helical" evidence="8">
    <location>
        <begin position="471"/>
        <end position="490"/>
    </location>
</feature>
<comment type="similarity">
    <text evidence="2">Belongs to the resistance-nodulation-cell division (RND) (TC 2.A.6) family.</text>
</comment>
<dbReference type="InterPro" id="IPR004763">
    <property type="entry name" value="CusA-like"/>
</dbReference>
<feature type="transmembrane region" description="Helical" evidence="8">
    <location>
        <begin position="966"/>
        <end position="987"/>
    </location>
</feature>
<dbReference type="NCBIfam" id="TIGR00914">
    <property type="entry name" value="2A0601"/>
    <property type="match status" value="1"/>
</dbReference>
<dbReference type="PANTHER" id="PTHR32063">
    <property type="match status" value="1"/>
</dbReference>
<evidence type="ECO:0000313" key="9">
    <source>
        <dbReference type="EMBL" id="KAB7727354.1"/>
    </source>
</evidence>
<feature type="transmembrane region" description="Helical" evidence="8">
    <location>
        <begin position="339"/>
        <end position="358"/>
    </location>
</feature>
<dbReference type="RefSeq" id="WP_152126430.1">
    <property type="nucleotide sequence ID" value="NZ_WELI01000011.1"/>
</dbReference>
<dbReference type="GO" id="GO:0008324">
    <property type="term" value="F:monoatomic cation transmembrane transporter activity"/>
    <property type="evidence" value="ECO:0007669"/>
    <property type="project" value="InterPro"/>
</dbReference>
<dbReference type="PRINTS" id="PR00702">
    <property type="entry name" value="ACRIFLAVINRP"/>
</dbReference>
<dbReference type="EMBL" id="WELI01000011">
    <property type="protein sequence ID" value="KAB7727354.1"/>
    <property type="molecule type" value="Genomic_DNA"/>
</dbReference>
<protein>
    <submittedName>
        <fullName evidence="9">CusA/CzcA family heavy metal efflux RND transporter</fullName>
    </submittedName>
</protein>
<dbReference type="GO" id="GO:0042910">
    <property type="term" value="F:xenobiotic transmembrane transporter activity"/>
    <property type="evidence" value="ECO:0007669"/>
    <property type="project" value="TreeGrafter"/>
</dbReference>
<dbReference type="SUPFAM" id="SSF82866">
    <property type="entry name" value="Multidrug efflux transporter AcrB transmembrane domain"/>
    <property type="match status" value="2"/>
</dbReference>
<dbReference type="AlphaFoldDB" id="A0A7J5TTX7"/>
<dbReference type="Gene3D" id="3.30.70.1430">
    <property type="entry name" value="Multidrug efflux transporter AcrB pore domain"/>
    <property type="match status" value="2"/>
</dbReference>
<dbReference type="Proteomes" id="UP000488299">
    <property type="component" value="Unassembled WGS sequence"/>
</dbReference>
<evidence type="ECO:0000256" key="8">
    <source>
        <dbReference type="SAM" id="Phobius"/>
    </source>
</evidence>
<comment type="subcellular location">
    <subcellularLocation>
        <location evidence="1">Cell membrane</location>
        <topology evidence="1">Multi-pass membrane protein</topology>
    </subcellularLocation>
</comment>
<keyword evidence="7 8" id="KW-0472">Membrane</keyword>
<evidence type="ECO:0000256" key="5">
    <source>
        <dbReference type="ARBA" id="ARBA00022692"/>
    </source>
</evidence>
<dbReference type="SUPFAM" id="SSF82714">
    <property type="entry name" value="Multidrug efflux transporter AcrB TolC docking domain, DN and DC subdomains"/>
    <property type="match status" value="2"/>
</dbReference>
<evidence type="ECO:0000256" key="3">
    <source>
        <dbReference type="ARBA" id="ARBA00022448"/>
    </source>
</evidence>
<accession>A0A7J5TTX7</accession>
<feature type="transmembrane region" description="Helical" evidence="8">
    <location>
        <begin position="534"/>
        <end position="552"/>
    </location>
</feature>
<evidence type="ECO:0000256" key="1">
    <source>
        <dbReference type="ARBA" id="ARBA00004651"/>
    </source>
</evidence>